<dbReference type="AlphaFoldDB" id="A0A9D4YT38"/>
<feature type="region of interest" description="Disordered" evidence="1">
    <location>
        <begin position="65"/>
        <end position="97"/>
    </location>
</feature>
<dbReference type="Proteomes" id="UP001055712">
    <property type="component" value="Unassembled WGS sequence"/>
</dbReference>
<evidence type="ECO:0000313" key="3">
    <source>
        <dbReference type="Proteomes" id="UP001055712"/>
    </source>
</evidence>
<accession>A0A9D4YT38</accession>
<evidence type="ECO:0000313" key="2">
    <source>
        <dbReference type="EMBL" id="KAI3424734.1"/>
    </source>
</evidence>
<name>A0A9D4YT38_CHLVU</name>
<dbReference type="OrthoDB" id="10491069at2759"/>
<proteinExistence type="predicted"/>
<reference evidence="2" key="2">
    <citation type="submission" date="2020-11" db="EMBL/GenBank/DDBJ databases">
        <authorList>
            <person name="Cecchin M."/>
            <person name="Marcolungo L."/>
            <person name="Rossato M."/>
            <person name="Girolomoni L."/>
            <person name="Cosentino E."/>
            <person name="Cuine S."/>
            <person name="Li-Beisson Y."/>
            <person name="Delledonne M."/>
            <person name="Ballottari M."/>
        </authorList>
    </citation>
    <scope>NUCLEOTIDE SEQUENCE</scope>
    <source>
        <strain evidence="2">211/11P</strain>
        <tissue evidence="2">Whole cell</tissue>
    </source>
</reference>
<feature type="compositionally biased region" description="Low complexity" evidence="1">
    <location>
        <begin position="65"/>
        <end position="80"/>
    </location>
</feature>
<evidence type="ECO:0000256" key="1">
    <source>
        <dbReference type="SAM" id="MobiDB-lite"/>
    </source>
</evidence>
<protein>
    <submittedName>
        <fullName evidence="2">Uncharacterized protein</fullName>
    </submittedName>
</protein>
<dbReference type="EMBL" id="SIDB01000012">
    <property type="protein sequence ID" value="KAI3424734.1"/>
    <property type="molecule type" value="Genomic_DNA"/>
</dbReference>
<organism evidence="2 3">
    <name type="scientific">Chlorella vulgaris</name>
    <name type="common">Green alga</name>
    <dbReference type="NCBI Taxonomy" id="3077"/>
    <lineage>
        <taxon>Eukaryota</taxon>
        <taxon>Viridiplantae</taxon>
        <taxon>Chlorophyta</taxon>
        <taxon>core chlorophytes</taxon>
        <taxon>Trebouxiophyceae</taxon>
        <taxon>Chlorellales</taxon>
        <taxon>Chlorellaceae</taxon>
        <taxon>Chlorella clade</taxon>
        <taxon>Chlorella</taxon>
    </lineage>
</organism>
<reference evidence="2" key="1">
    <citation type="journal article" date="2019" name="Plant J.">
        <title>Chlorella vulgaris genome assembly and annotation reveals the molecular basis for metabolic acclimation to high light conditions.</title>
        <authorList>
            <person name="Cecchin M."/>
            <person name="Marcolungo L."/>
            <person name="Rossato M."/>
            <person name="Girolomoni L."/>
            <person name="Cosentino E."/>
            <person name="Cuine S."/>
            <person name="Li-Beisson Y."/>
            <person name="Delledonne M."/>
            <person name="Ballottari M."/>
        </authorList>
    </citation>
    <scope>NUCLEOTIDE SEQUENCE</scope>
    <source>
        <strain evidence="2">211/11P</strain>
    </source>
</reference>
<keyword evidence="3" id="KW-1185">Reference proteome</keyword>
<gene>
    <name evidence="2" type="ORF">D9Q98_008123</name>
</gene>
<sequence length="345" mass="36220">MQANPAAKRCSMRFHPELEAAFLASRSAALGASDIGIAALSCCLWLVQLLSFALARQQRMAGKSASGAEPAAAADATPAPSIEPSCDDASGMQSAANQEGTCPSLAAQLMAAGDVCLPGESSGGRVDVEREFWQVAASSWHEGGAAVSGLLTESKLFALAHAGLAFRFCRWQHTAALQTLLVALLASHTAWQDPCSQPELLVGHAHQRPTLRQAADTLTNMHWLPLQLLADPGSECNDSSSSSRGSVVHAAGGAKEAQLPFLCLGWVLPVWVAALSEAGARARFASQHVAHLHPCEKEWAVRAAVGYEWLSLVYQLPCMCLITWHLLVAAAVVARWQSGAGGAGS</sequence>
<comment type="caution">
    <text evidence="2">The sequence shown here is derived from an EMBL/GenBank/DDBJ whole genome shotgun (WGS) entry which is preliminary data.</text>
</comment>